<dbReference type="PANTHER" id="PTHR16943">
    <property type="entry name" value="2-METHYLCITRATE DEHYDRATASE-RELATED"/>
    <property type="match status" value="1"/>
</dbReference>
<dbReference type="RefSeq" id="WP_185718065.1">
    <property type="nucleotide sequence ID" value="NZ_BAAAWI010000001.1"/>
</dbReference>
<dbReference type="Gene3D" id="1.10.4100.10">
    <property type="entry name" value="2-methylcitrate dehydratase PrpD"/>
    <property type="match status" value="1"/>
</dbReference>
<protein>
    <submittedName>
        <fullName evidence="4">MmgE/PrpD family protein</fullName>
    </submittedName>
</protein>
<dbReference type="EMBL" id="CP060131">
    <property type="protein sequence ID" value="QNG51310.1"/>
    <property type="molecule type" value="Genomic_DNA"/>
</dbReference>
<feature type="region of interest" description="Disordered" evidence="2">
    <location>
        <begin position="429"/>
        <end position="473"/>
    </location>
</feature>
<dbReference type="InterPro" id="IPR042183">
    <property type="entry name" value="MmgE/PrpD_sf_1"/>
</dbReference>
<evidence type="ECO:0000313" key="4">
    <source>
        <dbReference type="EMBL" id="QNG51310.1"/>
    </source>
</evidence>
<sequence length="473" mass="47236">MTLLADLAVRSRAAARDADRAVLDAAARHVLDTAGCTVSGSAHPLAARWVPLLTGAPDGIRAIGARGPWPLETAVEIDATLAHVDEFDPLHGPAGVAPGAVVVPAALHVGRTLDAGGEQVLRAVVAGYEAVVEASLRYGGPALYAAGWWPTALFGALGSAAVTAHLLGLDEPRTTAALALAAAQLGGLLSADDLGDAHYLLCGRAAAHGVRSARAAAAGLTGSASLLDAPAAAALGRPPEPASPDGAAHLTGTAIKSWPCARPLHTVLAALEELAADGVVAGSGEAVRIALPRAALRFVTADRAPGGPAEAAASAAVAVAGALAGRAREPGWYRDPQGAADVVLGTDPGLDAVFPGRWGAVVTVGTASRRVLLAPGDPERPLPDAAVRAKAAGLLGVDAADPRITAVLGLGDAPRAAPVLDALLPRDAPVPGPGRVIPGTRGTLVPDGVPHRPRTRRHDGARSDGRGTRPPDP</sequence>
<name>A0A7G7MEU9_9PSEU</name>
<dbReference type="InterPro" id="IPR036148">
    <property type="entry name" value="MmgE/PrpD_sf"/>
</dbReference>
<keyword evidence="5" id="KW-1185">Reference proteome</keyword>
<accession>A0A7G7MEU9</accession>
<reference evidence="4 5" key="1">
    <citation type="submission" date="2020-08" db="EMBL/GenBank/DDBJ databases">
        <authorList>
            <person name="Mo P."/>
        </authorList>
    </citation>
    <scope>NUCLEOTIDE SEQUENCE [LARGE SCALE GENOMIC DNA]</scope>
    <source>
        <strain evidence="4 5">CGMCC 4.1532</strain>
    </source>
</reference>
<dbReference type="KEGG" id="ppel:H6H00_24675"/>
<evidence type="ECO:0000313" key="5">
    <source>
        <dbReference type="Proteomes" id="UP000515728"/>
    </source>
</evidence>
<organism evidence="4 5">
    <name type="scientific">Pseudonocardia petroleophila</name>
    <dbReference type="NCBI Taxonomy" id="37331"/>
    <lineage>
        <taxon>Bacteria</taxon>
        <taxon>Bacillati</taxon>
        <taxon>Actinomycetota</taxon>
        <taxon>Actinomycetes</taxon>
        <taxon>Pseudonocardiales</taxon>
        <taxon>Pseudonocardiaceae</taxon>
        <taxon>Pseudonocardia</taxon>
    </lineage>
</organism>
<comment type="similarity">
    <text evidence="1">Belongs to the PrpD family.</text>
</comment>
<feature type="domain" description="MmgE/PrpD N-terminal" evidence="3">
    <location>
        <begin position="13"/>
        <end position="230"/>
    </location>
</feature>
<gene>
    <name evidence="4" type="ORF">H6H00_24675</name>
</gene>
<dbReference type="Proteomes" id="UP000515728">
    <property type="component" value="Chromosome"/>
</dbReference>
<feature type="compositionally biased region" description="Basic and acidic residues" evidence="2">
    <location>
        <begin position="458"/>
        <end position="473"/>
    </location>
</feature>
<dbReference type="InterPro" id="IPR042188">
    <property type="entry name" value="MmgE/PrpD_sf_2"/>
</dbReference>
<dbReference type="SUPFAM" id="SSF103378">
    <property type="entry name" value="2-methylcitrate dehydratase PrpD"/>
    <property type="match status" value="1"/>
</dbReference>
<proteinExistence type="inferred from homology"/>
<dbReference type="PANTHER" id="PTHR16943:SF8">
    <property type="entry name" value="2-METHYLCITRATE DEHYDRATASE"/>
    <property type="match status" value="1"/>
</dbReference>
<evidence type="ECO:0000256" key="2">
    <source>
        <dbReference type="SAM" id="MobiDB-lite"/>
    </source>
</evidence>
<evidence type="ECO:0000259" key="3">
    <source>
        <dbReference type="Pfam" id="PF03972"/>
    </source>
</evidence>
<dbReference type="InterPro" id="IPR005656">
    <property type="entry name" value="MmgE_PrpD"/>
</dbReference>
<evidence type="ECO:0000256" key="1">
    <source>
        <dbReference type="ARBA" id="ARBA00006174"/>
    </source>
</evidence>
<dbReference type="Gene3D" id="3.30.1330.120">
    <property type="entry name" value="2-methylcitrate dehydratase PrpD"/>
    <property type="match status" value="1"/>
</dbReference>
<dbReference type="AlphaFoldDB" id="A0A7G7MEU9"/>
<dbReference type="InterPro" id="IPR045336">
    <property type="entry name" value="MmgE_PrpD_N"/>
</dbReference>
<dbReference type="Pfam" id="PF03972">
    <property type="entry name" value="MmgE_PrpD_N"/>
    <property type="match status" value="1"/>
</dbReference>
<dbReference type="GO" id="GO:0016829">
    <property type="term" value="F:lyase activity"/>
    <property type="evidence" value="ECO:0007669"/>
    <property type="project" value="InterPro"/>
</dbReference>